<dbReference type="Gene3D" id="1.10.10.60">
    <property type="entry name" value="Homeodomain-like"/>
    <property type="match status" value="1"/>
</dbReference>
<accession>A0ABP4S2B6</accession>
<dbReference type="RefSeq" id="WP_344307746.1">
    <property type="nucleotide sequence ID" value="NZ_BAAANY010000003.1"/>
</dbReference>
<keyword evidence="1 2" id="KW-0238">DNA-binding</keyword>
<dbReference type="Pfam" id="PF17932">
    <property type="entry name" value="TetR_C_24"/>
    <property type="match status" value="1"/>
</dbReference>
<dbReference type="InterPro" id="IPR050109">
    <property type="entry name" value="HTH-type_TetR-like_transc_reg"/>
</dbReference>
<dbReference type="PANTHER" id="PTHR30055:SF226">
    <property type="entry name" value="HTH-TYPE TRANSCRIPTIONAL REGULATOR PKSA"/>
    <property type="match status" value="1"/>
</dbReference>
<evidence type="ECO:0000256" key="2">
    <source>
        <dbReference type="PROSITE-ProRule" id="PRU00335"/>
    </source>
</evidence>
<evidence type="ECO:0000313" key="6">
    <source>
        <dbReference type="Proteomes" id="UP001500618"/>
    </source>
</evidence>
<dbReference type="EMBL" id="BAAANY010000003">
    <property type="protein sequence ID" value="GAA1663515.1"/>
    <property type="molecule type" value="Genomic_DNA"/>
</dbReference>
<comment type="caution">
    <text evidence="5">The sequence shown here is derived from an EMBL/GenBank/DDBJ whole genome shotgun (WGS) entry which is preliminary data.</text>
</comment>
<dbReference type="Proteomes" id="UP001500618">
    <property type="component" value="Unassembled WGS sequence"/>
</dbReference>
<dbReference type="SUPFAM" id="SSF48498">
    <property type="entry name" value="Tetracyclin repressor-like, C-terminal domain"/>
    <property type="match status" value="1"/>
</dbReference>
<dbReference type="SUPFAM" id="SSF46689">
    <property type="entry name" value="Homeodomain-like"/>
    <property type="match status" value="1"/>
</dbReference>
<sequence length="208" mass="22630">MTQPGPQRQYAGRSAAERRADRRSRLVDAGLQMFGTVGYAMAPVGRICKVANLSTRQYYEEFGSREALLITVYDTINTEAIEAVAKAVAALGNATLTARVEAALRTYARSTASDLRSARVAYLEIVGVNPAIEAHRMAWRRRWVTLIGGVLQAAIERGEIADRDYRLAAGAFVGAANGLLQDWCATDDRAPLDDVVAELSRLADALTR</sequence>
<evidence type="ECO:0000256" key="1">
    <source>
        <dbReference type="ARBA" id="ARBA00023125"/>
    </source>
</evidence>
<reference evidence="6" key="1">
    <citation type="journal article" date="2019" name="Int. J. Syst. Evol. Microbiol.">
        <title>The Global Catalogue of Microorganisms (GCM) 10K type strain sequencing project: providing services to taxonomists for standard genome sequencing and annotation.</title>
        <authorList>
            <consortium name="The Broad Institute Genomics Platform"/>
            <consortium name="The Broad Institute Genome Sequencing Center for Infectious Disease"/>
            <person name="Wu L."/>
            <person name="Ma J."/>
        </authorList>
    </citation>
    <scope>NUCLEOTIDE SEQUENCE [LARGE SCALE GENOMIC DNA]</scope>
    <source>
        <strain evidence="6">JCM 14718</strain>
    </source>
</reference>
<dbReference type="InterPro" id="IPR009057">
    <property type="entry name" value="Homeodomain-like_sf"/>
</dbReference>
<organism evidence="5 6">
    <name type="scientific">Fodinicola feengrottensis</name>
    <dbReference type="NCBI Taxonomy" id="435914"/>
    <lineage>
        <taxon>Bacteria</taxon>
        <taxon>Bacillati</taxon>
        <taxon>Actinomycetota</taxon>
        <taxon>Actinomycetes</taxon>
        <taxon>Mycobacteriales</taxon>
        <taxon>Fodinicola</taxon>
    </lineage>
</organism>
<name>A0ABP4S2B6_9ACTN</name>
<dbReference type="InterPro" id="IPR041490">
    <property type="entry name" value="KstR2_TetR_C"/>
</dbReference>
<dbReference type="InterPro" id="IPR001647">
    <property type="entry name" value="HTH_TetR"/>
</dbReference>
<feature type="domain" description="HTH tetR-type" evidence="4">
    <location>
        <begin position="20"/>
        <end position="80"/>
    </location>
</feature>
<evidence type="ECO:0000313" key="5">
    <source>
        <dbReference type="EMBL" id="GAA1663515.1"/>
    </source>
</evidence>
<feature type="DNA-binding region" description="H-T-H motif" evidence="2">
    <location>
        <begin position="43"/>
        <end position="62"/>
    </location>
</feature>
<evidence type="ECO:0000256" key="3">
    <source>
        <dbReference type="SAM" id="MobiDB-lite"/>
    </source>
</evidence>
<dbReference type="Gene3D" id="1.10.357.10">
    <property type="entry name" value="Tetracycline Repressor, domain 2"/>
    <property type="match status" value="1"/>
</dbReference>
<dbReference type="PROSITE" id="PS50977">
    <property type="entry name" value="HTH_TETR_2"/>
    <property type="match status" value="1"/>
</dbReference>
<feature type="region of interest" description="Disordered" evidence="3">
    <location>
        <begin position="1"/>
        <end position="21"/>
    </location>
</feature>
<evidence type="ECO:0000259" key="4">
    <source>
        <dbReference type="PROSITE" id="PS50977"/>
    </source>
</evidence>
<protein>
    <submittedName>
        <fullName evidence="5">TetR/AcrR family transcriptional regulator</fullName>
    </submittedName>
</protein>
<gene>
    <name evidence="5" type="ORF">GCM10009765_11280</name>
</gene>
<dbReference type="PANTHER" id="PTHR30055">
    <property type="entry name" value="HTH-TYPE TRANSCRIPTIONAL REGULATOR RUTR"/>
    <property type="match status" value="1"/>
</dbReference>
<dbReference type="InterPro" id="IPR036271">
    <property type="entry name" value="Tet_transcr_reg_TetR-rel_C_sf"/>
</dbReference>
<proteinExistence type="predicted"/>
<keyword evidence="6" id="KW-1185">Reference proteome</keyword>